<protein>
    <submittedName>
        <fullName evidence="2">Unannotated protein</fullName>
    </submittedName>
</protein>
<evidence type="ECO:0000313" key="4">
    <source>
        <dbReference type="EMBL" id="CAB5028109.1"/>
    </source>
</evidence>
<feature type="compositionally biased region" description="Polar residues" evidence="1">
    <location>
        <begin position="501"/>
        <end position="520"/>
    </location>
</feature>
<dbReference type="AlphaFoldDB" id="A0A6J6SD93"/>
<dbReference type="Gene3D" id="3.40.190.10">
    <property type="entry name" value="Periplasmic binding protein-like II"/>
    <property type="match status" value="2"/>
</dbReference>
<dbReference type="SUPFAM" id="SSF53850">
    <property type="entry name" value="Periplasmic binding protein-like II"/>
    <property type="match status" value="1"/>
</dbReference>
<dbReference type="EMBL" id="CAFBMH010000043">
    <property type="protein sequence ID" value="CAB4909011.1"/>
    <property type="molecule type" value="Genomic_DNA"/>
</dbReference>
<organism evidence="2">
    <name type="scientific">freshwater metagenome</name>
    <dbReference type="NCBI Taxonomy" id="449393"/>
    <lineage>
        <taxon>unclassified sequences</taxon>
        <taxon>metagenomes</taxon>
        <taxon>ecological metagenomes</taxon>
    </lineage>
</organism>
<dbReference type="EMBL" id="CAEZYR010000014">
    <property type="protein sequence ID" value="CAB4732702.1"/>
    <property type="molecule type" value="Genomic_DNA"/>
</dbReference>
<accession>A0A6J6SD93</accession>
<feature type="region of interest" description="Disordered" evidence="1">
    <location>
        <begin position="501"/>
        <end position="525"/>
    </location>
</feature>
<evidence type="ECO:0000313" key="2">
    <source>
        <dbReference type="EMBL" id="CAB4732702.1"/>
    </source>
</evidence>
<name>A0A6J6SD93_9ZZZZ</name>
<proteinExistence type="predicted"/>
<reference evidence="2" key="1">
    <citation type="submission" date="2020-05" db="EMBL/GenBank/DDBJ databases">
        <authorList>
            <person name="Chiriac C."/>
            <person name="Salcher M."/>
            <person name="Ghai R."/>
            <person name="Kavagutti S V."/>
        </authorList>
    </citation>
    <scope>NUCLEOTIDE SEQUENCE</scope>
</reference>
<dbReference type="EMBL" id="CAFBOS010000341">
    <property type="protein sequence ID" value="CAB5028109.1"/>
    <property type="molecule type" value="Genomic_DNA"/>
</dbReference>
<evidence type="ECO:0000313" key="3">
    <source>
        <dbReference type="EMBL" id="CAB4909011.1"/>
    </source>
</evidence>
<evidence type="ECO:0000256" key="1">
    <source>
        <dbReference type="SAM" id="MobiDB-lite"/>
    </source>
</evidence>
<gene>
    <name evidence="2" type="ORF">UFOPK2754_00594</name>
    <name evidence="3" type="ORF">UFOPK3543_01360</name>
    <name evidence="4" type="ORF">UFOPK3967_03213</name>
</gene>
<sequence length="577" mass="59547">MLGVALVLSGLVVVDTASAQTTNPIELNSTWTDAFTLLESQWIDQFGEAPQPMSVSNVLATGDQFAKRNLLAGDDGGKKVGLDFIVSGTRLTAAELSTAKVGYTQIPVAISSLAITLRAPSGAGAQGWRTRDGVCTEDPVTGEQTCPKSEPYTLPLKLNPDALFKLYTGEGFELMADPAFRADNNATFEARAGVFSAAIGRIDPGAIPKNLRAYFQTFTPAGVAVVYQNLKIDPALLRPEEWPFLSKATRSNNASLVNALVQSNTPDGAVAAGGMIGDLDTVNALAAIARFPSVDLRNAQLKNGAGSFVGPTKDAVLAGINAGLRSGAPDATFVENAGLDTGSPSGAYPLTWLEWLIVPSTGLGADKANSVATIARFIVLAGQADLEAAGAPRLPSALVTSALKSADDLVRSNCTTAGYRVGTRTDAGPSAPSTLVLPANTTIAWCEKIPVAATTTTTTTQPPATPTTTAVMTTIAPDQSDDDVPVRLLPAMIARAIAPPVSTTTTPTDGANAAPTTTISVAGPAPSTPTAAPIEEAVVLPDAVPVVERAQFDRVTTMGMGGACLFGAARRYKRKLA</sequence>